<keyword evidence="2" id="KW-1185">Reference proteome</keyword>
<sequence>MYFREFPGLCLNPTETPSNVIGFENWTFLASAF</sequence>
<proteinExistence type="predicted"/>
<comment type="caution">
    <text evidence="1">The sequence shown here is derived from an EMBL/GenBank/DDBJ whole genome shotgun (WGS) entry which is preliminary data.</text>
</comment>
<protein>
    <submittedName>
        <fullName evidence="1">Uncharacterized protein</fullName>
    </submittedName>
</protein>
<organism evidence="1 2">
    <name type="scientific">Agrobacterium deltaense NCPPB 1641</name>
    <dbReference type="NCBI Taxonomy" id="1183425"/>
    <lineage>
        <taxon>Bacteria</taxon>
        <taxon>Pseudomonadati</taxon>
        <taxon>Pseudomonadota</taxon>
        <taxon>Alphaproteobacteria</taxon>
        <taxon>Hyphomicrobiales</taxon>
        <taxon>Rhizobiaceae</taxon>
        <taxon>Rhizobium/Agrobacterium group</taxon>
        <taxon>Agrobacterium</taxon>
    </lineage>
</organism>
<evidence type="ECO:0000313" key="2">
    <source>
        <dbReference type="Proteomes" id="UP000192140"/>
    </source>
</evidence>
<evidence type="ECO:0000313" key="1">
    <source>
        <dbReference type="EMBL" id="CVI62882.1"/>
    </source>
</evidence>
<accession>A0A1S7U7Y7</accession>
<name>A0A1S7U7Y7_9HYPH</name>
<dbReference type="AlphaFoldDB" id="A0A1S7U7Y7"/>
<gene>
    <name evidence="1" type="ORF">AGR7A_pAt20005</name>
</gene>
<reference evidence="1" key="1">
    <citation type="submission" date="2016-01" db="EMBL/GenBank/DDBJ databases">
        <authorList>
            <person name="Regsiter A."/>
            <person name="william w."/>
        </authorList>
    </citation>
    <scope>NUCLEOTIDE SEQUENCE</scope>
    <source>
        <strain evidence="1">NCPPB 1641</strain>
    </source>
</reference>
<dbReference type="Proteomes" id="UP000192140">
    <property type="component" value="Unassembled WGS sequence"/>
</dbReference>
<dbReference type="EMBL" id="FCNP01000049">
    <property type="protein sequence ID" value="CVI62882.1"/>
    <property type="molecule type" value="Genomic_DNA"/>
</dbReference>